<evidence type="ECO:0000313" key="1">
    <source>
        <dbReference type="EMBL" id="KMW69451.1"/>
    </source>
</evidence>
<dbReference type="EMBL" id="GG750035">
    <property type="protein sequence ID" value="KMW69451.1"/>
    <property type="molecule type" value="Genomic_DNA"/>
</dbReference>
<protein>
    <submittedName>
        <fullName evidence="1">Uncharacterized protein</fullName>
    </submittedName>
</protein>
<name>A0A0J9ETN7_AJEDA</name>
<gene>
    <name evidence="1" type="ORF">BDDG_13597</name>
</gene>
<dbReference type="Proteomes" id="UP000007802">
    <property type="component" value="Unassembled WGS sequence"/>
</dbReference>
<accession>A0A0J9ETN7</accession>
<reference evidence="1" key="1">
    <citation type="submission" date="2010-03" db="EMBL/GenBank/DDBJ databases">
        <title>Annotation of Blastomyces dermatitidis strain ATCC 18188.</title>
        <authorList>
            <consortium name="The Broad Institute Genome Sequencing Platform"/>
            <consortium name="Broad Institute Genome Sequencing Center for Infectious Disease."/>
            <person name="Cuomo C."/>
            <person name="Klein B."/>
            <person name="Sullivan T."/>
            <person name="Heitman J."/>
            <person name="Young S."/>
            <person name="Zeng Q."/>
            <person name="Gargeya S."/>
            <person name="Alvarado L."/>
            <person name="Berlin A.M."/>
            <person name="Chapman S.B."/>
            <person name="Chen Z."/>
            <person name="Freedman E."/>
            <person name="Gellesch M."/>
            <person name="Goldberg J."/>
            <person name="Griggs A."/>
            <person name="Gujja S."/>
            <person name="Heilman E."/>
            <person name="Heiman D."/>
            <person name="Howarth C."/>
            <person name="Mehta T."/>
            <person name="Neiman D."/>
            <person name="Pearson M."/>
            <person name="Roberts A."/>
            <person name="Saif S."/>
            <person name="Shea T."/>
            <person name="Shenoy N."/>
            <person name="Sisk P."/>
            <person name="Stolte C."/>
            <person name="Sykes S."/>
            <person name="White J."/>
            <person name="Yandava C."/>
            <person name="Haas B."/>
            <person name="Nusbaum C."/>
            <person name="Birren B."/>
        </authorList>
    </citation>
    <scope>NUCLEOTIDE SEQUENCE</scope>
    <source>
        <strain evidence="1">ATCC 18188</strain>
    </source>
</reference>
<organism evidence="1">
    <name type="scientific">Ajellomyces dermatitidis (strain ATCC 18188 / CBS 674.68)</name>
    <name type="common">Blastomyces dermatitidis</name>
    <dbReference type="NCBI Taxonomy" id="653446"/>
    <lineage>
        <taxon>Eukaryota</taxon>
        <taxon>Fungi</taxon>
        <taxon>Dikarya</taxon>
        <taxon>Ascomycota</taxon>
        <taxon>Pezizomycotina</taxon>
        <taxon>Eurotiomycetes</taxon>
        <taxon>Eurotiomycetidae</taxon>
        <taxon>Onygenales</taxon>
        <taxon>Ajellomycetaceae</taxon>
        <taxon>Blastomyces</taxon>
    </lineage>
</organism>
<dbReference type="OrthoDB" id="37659at2759"/>
<dbReference type="AlphaFoldDB" id="A0A0J9ETN7"/>
<proteinExistence type="predicted"/>
<sequence>MASPAPISGSTASRKKTATERWTPTYLISHPIKFTRMAVRALLGRKKQGVVLLIASVAGLDEVYRVSRYMLHLIMQLIADTPIWDNDEELLSYFWSDRAQMLRPELSAASMVDLIQKGEYTCGGWGG</sequence>